<evidence type="ECO:0000313" key="2">
    <source>
        <dbReference type="EMBL" id="MEL1244390.1"/>
    </source>
</evidence>
<feature type="signal peptide" evidence="1">
    <location>
        <begin position="1"/>
        <end position="20"/>
    </location>
</feature>
<dbReference type="RefSeq" id="WP_341696707.1">
    <property type="nucleotide sequence ID" value="NZ_JBBYHR010000004.1"/>
</dbReference>
<keyword evidence="3" id="KW-1185">Reference proteome</keyword>
<proteinExistence type="predicted"/>
<feature type="chain" id="PRO_5046238206" evidence="1">
    <location>
        <begin position="21"/>
        <end position="165"/>
    </location>
</feature>
<sequence length="165" mass="18697">MKTILLVIAMVFSIVSTAQKIPADKQLYNVNIFRWAENSEGELTDKIVLINADGSVTFNGEENFRQLDMNAVTAGFTKFIEGEKIEKLPAYGEDEMTEAHNPEPGEQALHITVVKMQDYLNDKDNFLYPAEYFKLIVIPIDETPTALYKYLSPDVVKALKDMLED</sequence>
<gene>
    <name evidence="2" type="ORF">AAEO56_08975</name>
</gene>
<keyword evidence="1" id="KW-0732">Signal</keyword>
<dbReference type="Proteomes" id="UP001464555">
    <property type="component" value="Unassembled WGS sequence"/>
</dbReference>
<dbReference type="EMBL" id="JBBYHR010000004">
    <property type="protein sequence ID" value="MEL1244390.1"/>
    <property type="molecule type" value="Genomic_DNA"/>
</dbReference>
<name>A0ABU9HWW5_9FLAO</name>
<accession>A0ABU9HWW5</accession>
<protein>
    <submittedName>
        <fullName evidence="2">Uncharacterized protein</fullName>
    </submittedName>
</protein>
<comment type="caution">
    <text evidence="2">The sequence shown here is derived from an EMBL/GenBank/DDBJ whole genome shotgun (WGS) entry which is preliminary data.</text>
</comment>
<reference evidence="2 3" key="1">
    <citation type="submission" date="2024-04" db="EMBL/GenBank/DDBJ databases">
        <title>Flavobacterium sp. DGU11 16S ribosomal RNA gene Genome sequencing and assembly.</title>
        <authorList>
            <person name="Park S."/>
        </authorList>
    </citation>
    <scope>NUCLEOTIDE SEQUENCE [LARGE SCALE GENOMIC DNA]</scope>
    <source>
        <strain evidence="2 3">DGU11</strain>
    </source>
</reference>
<evidence type="ECO:0000313" key="3">
    <source>
        <dbReference type="Proteomes" id="UP001464555"/>
    </source>
</evidence>
<organism evidence="2 3">
    <name type="scientific">Flavobacterium arundinis</name>
    <dbReference type="NCBI Taxonomy" id="3139143"/>
    <lineage>
        <taxon>Bacteria</taxon>
        <taxon>Pseudomonadati</taxon>
        <taxon>Bacteroidota</taxon>
        <taxon>Flavobacteriia</taxon>
        <taxon>Flavobacteriales</taxon>
        <taxon>Flavobacteriaceae</taxon>
        <taxon>Flavobacterium</taxon>
    </lineage>
</organism>
<evidence type="ECO:0000256" key="1">
    <source>
        <dbReference type="SAM" id="SignalP"/>
    </source>
</evidence>